<evidence type="ECO:0000256" key="1">
    <source>
        <dbReference type="ARBA" id="ARBA00000348"/>
    </source>
</evidence>
<evidence type="ECO:0000313" key="12">
    <source>
        <dbReference type="Proteomes" id="UP000198984"/>
    </source>
</evidence>
<dbReference type="GO" id="GO:0008270">
    <property type="term" value="F:zinc ion binding"/>
    <property type="evidence" value="ECO:0007669"/>
    <property type="project" value="UniProtKB-UniRule"/>
</dbReference>
<evidence type="ECO:0000256" key="4">
    <source>
        <dbReference type="ARBA" id="ARBA00022490"/>
    </source>
</evidence>
<accession>A0A1H7QYD8</accession>
<sequence>MKSRIAFISEHASPLSTIGGVDAGGQNVYVGELARQLVKKGYEVDIFTRRENAQLPQCLQWATGVRIVHVDAGPAQIIPKEQLLPYMAAFRDNMIRFIQEHGITYKLVHANFFMSAQVAVDLKQMLHIPFVVTFHALGHIRRLHQGEQDKFPAERITIEKEAIRQADCIIAECPQDKEDLMQYYQAPANKISIIPGGVNPDEMYPVDKQIARMRLKLAPQEIVLLQLGRMVPRKGVDNVIAALPKLKYTGAKVRLIIVGGEDGARDPEIARLKQLAKDLGVAACVTFAGQRTRDELKYYYAAADLFITTPWYEPFGITPLEAMACGTPVIGANVGGIKYSVLDGKTGLLVPPQNPDALAEKISELLLNRTLLQEMSANAVKRVQTLFTWQRVAHLMNNVYEKVILNHSIAVNSTLPEDLSLIDNAFENLVNTITVCKQQLRAPLQEAARQMYRCLLHGKKILVCGNGGSASQSQHFAAELVGRFEIPDRPGMPAIALTADSAVLTAWSNDYGYDQVFSRQVQALGRKGDILLCLSTSGNSNNILLAMEAAHQQQMTCIALLGKDGGPAADYADIGLIVPSGNTARIQELHMHLLHVLCTLVERKIAGLYANNEAPAPKTGALAIPVMNG</sequence>
<dbReference type="EMBL" id="FOBB01000002">
    <property type="protein sequence ID" value="SEL52665.1"/>
    <property type="molecule type" value="Genomic_DNA"/>
</dbReference>
<feature type="binding site" evidence="9">
    <location>
        <begin position="509"/>
        <end position="510"/>
    </location>
    <ligand>
        <name>substrate</name>
    </ligand>
</feature>
<evidence type="ECO:0000256" key="5">
    <source>
        <dbReference type="ARBA" id="ARBA00022723"/>
    </source>
</evidence>
<feature type="binding site" evidence="9">
    <location>
        <position position="475"/>
    </location>
    <ligand>
        <name>Zn(2+)</name>
        <dbReference type="ChEBI" id="CHEBI:29105"/>
    </ligand>
</feature>
<feature type="binding site" evidence="9">
    <location>
        <begin position="535"/>
        <end position="537"/>
    </location>
    <ligand>
        <name>substrate</name>
    </ligand>
</feature>
<comment type="subcellular location">
    <subcellularLocation>
        <location evidence="2 9">Cytoplasm</location>
    </subcellularLocation>
</comment>
<dbReference type="GO" id="GO:0005975">
    <property type="term" value="P:carbohydrate metabolic process"/>
    <property type="evidence" value="ECO:0007669"/>
    <property type="project" value="UniProtKB-UniRule"/>
</dbReference>
<gene>
    <name evidence="9" type="primary">gmhA</name>
    <name evidence="11" type="ORF">SAMN04488505_102472</name>
</gene>
<comment type="function">
    <text evidence="9">Catalyzes the isomerization of sedoheptulose 7-phosphate in D-glycero-D-manno-heptose 7-phosphate.</text>
</comment>
<dbReference type="PANTHER" id="PTHR30390">
    <property type="entry name" value="SEDOHEPTULOSE 7-PHOSPHATE ISOMERASE / DNAA INITIATOR-ASSOCIATING FACTOR FOR REPLICATION INITIATION"/>
    <property type="match status" value="1"/>
</dbReference>
<dbReference type="HAMAP" id="MF_00067">
    <property type="entry name" value="GmhA"/>
    <property type="match status" value="1"/>
</dbReference>
<dbReference type="InterPro" id="IPR001347">
    <property type="entry name" value="SIS_dom"/>
</dbReference>
<dbReference type="GO" id="GO:0097367">
    <property type="term" value="F:carbohydrate derivative binding"/>
    <property type="evidence" value="ECO:0007669"/>
    <property type="project" value="InterPro"/>
</dbReference>
<dbReference type="OrthoDB" id="9810929at2"/>
<feature type="domain" description="SIS" evidence="10">
    <location>
        <begin position="451"/>
        <end position="611"/>
    </location>
</feature>
<proteinExistence type="inferred from homology"/>
<feature type="binding site" evidence="9">
    <location>
        <begin position="466"/>
        <end position="468"/>
    </location>
    <ligand>
        <name>substrate</name>
    </ligand>
</feature>
<comment type="miscellaneous">
    <text evidence="9">The reaction produces a racemic mixture of D-glycero-alpha-D-manno-heptose 7-phosphate and D-glycero-beta-D-manno-heptose 7-phosphate.</text>
</comment>
<dbReference type="InterPro" id="IPR046348">
    <property type="entry name" value="SIS_dom_sf"/>
</dbReference>
<keyword evidence="8 9" id="KW-0119">Carbohydrate metabolism</keyword>
<dbReference type="InterPro" id="IPR035461">
    <property type="entry name" value="GmhA/DiaA"/>
</dbReference>
<feature type="binding site" evidence="9">
    <location>
        <position position="479"/>
    </location>
    <ligand>
        <name>substrate</name>
    </ligand>
</feature>
<dbReference type="Gene3D" id="3.40.50.10490">
    <property type="entry name" value="Glucose-6-phosphate isomerase like protein, domain 1"/>
    <property type="match status" value="1"/>
</dbReference>
<dbReference type="GO" id="GO:0005737">
    <property type="term" value="C:cytoplasm"/>
    <property type="evidence" value="ECO:0007669"/>
    <property type="project" value="UniProtKB-SubCell"/>
</dbReference>
<dbReference type="PROSITE" id="PS51464">
    <property type="entry name" value="SIS"/>
    <property type="match status" value="1"/>
</dbReference>
<evidence type="ECO:0000259" key="10">
    <source>
        <dbReference type="PROSITE" id="PS51464"/>
    </source>
</evidence>
<dbReference type="InterPro" id="IPR028098">
    <property type="entry name" value="Glyco_trans_4-like_N"/>
</dbReference>
<dbReference type="SUPFAM" id="SSF53756">
    <property type="entry name" value="UDP-Glycosyltransferase/glycogen phosphorylase"/>
    <property type="match status" value="1"/>
</dbReference>
<comment type="catalytic activity">
    <reaction evidence="1 9">
        <text>2 D-sedoheptulose 7-phosphate = D-glycero-alpha-D-manno-heptose 7-phosphate + D-glycero-beta-D-manno-heptose 7-phosphate</text>
        <dbReference type="Rhea" id="RHEA:27489"/>
        <dbReference type="ChEBI" id="CHEBI:57483"/>
        <dbReference type="ChEBI" id="CHEBI:60203"/>
        <dbReference type="ChEBI" id="CHEBI:60204"/>
        <dbReference type="EC" id="5.3.1.28"/>
    </reaction>
</comment>
<organism evidence="11 12">
    <name type="scientific">Chitinophaga rupis</name>
    <dbReference type="NCBI Taxonomy" id="573321"/>
    <lineage>
        <taxon>Bacteria</taxon>
        <taxon>Pseudomonadati</taxon>
        <taxon>Bacteroidota</taxon>
        <taxon>Chitinophagia</taxon>
        <taxon>Chitinophagales</taxon>
        <taxon>Chitinophagaceae</taxon>
        <taxon>Chitinophaga</taxon>
    </lineage>
</organism>
<dbReference type="CDD" id="cd03800">
    <property type="entry name" value="GT4_sucrose_synthase"/>
    <property type="match status" value="1"/>
</dbReference>
<protein>
    <recommendedName>
        <fullName evidence="9">Phosphoheptose isomerase</fullName>
        <ecNumber evidence="9">5.3.1.28</ecNumber>
    </recommendedName>
    <alternativeName>
        <fullName evidence="9">Sedoheptulose 7-phosphate isomerase</fullName>
    </alternativeName>
</protein>
<feature type="binding site" evidence="9">
    <location>
        <position position="587"/>
    </location>
    <ligand>
        <name>substrate</name>
    </ligand>
</feature>
<dbReference type="STRING" id="573321.SAMN04488505_102472"/>
<evidence type="ECO:0000256" key="2">
    <source>
        <dbReference type="ARBA" id="ARBA00004496"/>
    </source>
</evidence>
<dbReference type="UniPathway" id="UPA00041">
    <property type="reaction ID" value="UER00436"/>
</dbReference>
<dbReference type="GO" id="GO:0008968">
    <property type="term" value="F:D-sedoheptulose 7-phosphate isomerase activity"/>
    <property type="evidence" value="ECO:0007669"/>
    <property type="project" value="UniProtKB-UniRule"/>
</dbReference>
<dbReference type="Pfam" id="PF13580">
    <property type="entry name" value="SIS_2"/>
    <property type="match status" value="1"/>
</dbReference>
<dbReference type="Gene3D" id="3.40.50.2000">
    <property type="entry name" value="Glycogen Phosphorylase B"/>
    <property type="match status" value="2"/>
</dbReference>
<feature type="binding site" evidence="9">
    <location>
        <position position="587"/>
    </location>
    <ligand>
        <name>Zn(2+)</name>
        <dbReference type="ChEBI" id="CHEBI:29105"/>
    </ligand>
</feature>
<dbReference type="Pfam" id="PF13439">
    <property type="entry name" value="Glyco_transf_4"/>
    <property type="match status" value="1"/>
</dbReference>
<keyword evidence="6 9" id="KW-0862">Zinc</keyword>
<dbReference type="GO" id="GO:0016757">
    <property type="term" value="F:glycosyltransferase activity"/>
    <property type="evidence" value="ECO:0007669"/>
    <property type="project" value="InterPro"/>
</dbReference>
<dbReference type="PANTHER" id="PTHR30390:SF6">
    <property type="entry name" value="DNAA INITIATOR-ASSOCIATING PROTEIN DIAA"/>
    <property type="match status" value="1"/>
</dbReference>
<evidence type="ECO:0000256" key="6">
    <source>
        <dbReference type="ARBA" id="ARBA00022833"/>
    </source>
</evidence>
<keyword evidence="5 9" id="KW-0479">Metal-binding</keyword>
<keyword evidence="4 9" id="KW-0963">Cytoplasm</keyword>
<reference evidence="11 12" key="1">
    <citation type="submission" date="2016-10" db="EMBL/GenBank/DDBJ databases">
        <authorList>
            <person name="de Groot N.N."/>
        </authorList>
    </citation>
    <scope>NUCLEOTIDE SEQUENCE [LARGE SCALE GENOMIC DNA]</scope>
    <source>
        <strain evidence="11 12">DSM 21039</strain>
    </source>
</reference>
<dbReference type="EC" id="5.3.1.28" evidence="9"/>
<dbReference type="InterPro" id="IPR001296">
    <property type="entry name" value="Glyco_trans_1"/>
</dbReference>
<dbReference type="RefSeq" id="WP_089909817.1">
    <property type="nucleotide sequence ID" value="NZ_FOBB01000002.1"/>
</dbReference>
<dbReference type="AlphaFoldDB" id="A0A1H7QYD8"/>
<comment type="cofactor">
    <cofactor evidence="9">
        <name>Zn(2+)</name>
        <dbReference type="ChEBI" id="CHEBI:29105"/>
    </cofactor>
    <text evidence="9">Binds 1 zinc ion per subunit.</text>
</comment>
<comment type="similarity">
    <text evidence="3 9">Belongs to the SIS family. GmhA subfamily.</text>
</comment>
<evidence type="ECO:0000256" key="8">
    <source>
        <dbReference type="ARBA" id="ARBA00023277"/>
    </source>
</evidence>
<dbReference type="Pfam" id="PF00534">
    <property type="entry name" value="Glycos_transf_1"/>
    <property type="match status" value="1"/>
</dbReference>
<feature type="binding site" evidence="9">
    <location>
        <position position="479"/>
    </location>
    <ligand>
        <name>Zn(2+)</name>
        <dbReference type="ChEBI" id="CHEBI:29105"/>
    </ligand>
</feature>
<evidence type="ECO:0000256" key="3">
    <source>
        <dbReference type="ARBA" id="ARBA00009894"/>
    </source>
</evidence>
<feature type="binding site" evidence="9">
    <location>
        <position position="540"/>
    </location>
    <ligand>
        <name>substrate</name>
    </ligand>
</feature>
<dbReference type="Proteomes" id="UP000198984">
    <property type="component" value="Unassembled WGS sequence"/>
</dbReference>
<name>A0A1H7QYD8_9BACT</name>
<evidence type="ECO:0000256" key="9">
    <source>
        <dbReference type="HAMAP-Rule" id="MF_00067"/>
    </source>
</evidence>
<evidence type="ECO:0000313" key="11">
    <source>
        <dbReference type="EMBL" id="SEL52665.1"/>
    </source>
</evidence>
<dbReference type="GO" id="GO:2001061">
    <property type="term" value="P:D-glycero-D-manno-heptose 7-phosphate biosynthetic process"/>
    <property type="evidence" value="ECO:0007669"/>
    <property type="project" value="UniProtKB-UniPathway"/>
</dbReference>
<dbReference type="InterPro" id="IPR004515">
    <property type="entry name" value="Phosphoheptose_Isoase"/>
</dbReference>
<keyword evidence="7 9" id="KW-0413">Isomerase</keyword>
<dbReference type="SUPFAM" id="SSF53697">
    <property type="entry name" value="SIS domain"/>
    <property type="match status" value="1"/>
</dbReference>
<dbReference type="InterPro" id="IPR050099">
    <property type="entry name" value="SIS_GmhA/DiaA_subfam"/>
</dbReference>
<dbReference type="CDD" id="cd05006">
    <property type="entry name" value="SIS_GmhA"/>
    <property type="match status" value="1"/>
</dbReference>
<evidence type="ECO:0000256" key="7">
    <source>
        <dbReference type="ARBA" id="ARBA00023235"/>
    </source>
</evidence>
<keyword evidence="12" id="KW-1185">Reference proteome</keyword>
<comment type="pathway">
    <text evidence="9">Carbohydrate biosynthesis; D-glycero-D-manno-heptose 7-phosphate biosynthesis; D-glycero-alpha-D-manno-heptose 7-phosphate and D-glycero-beta-D-manno-heptose 7-phosphate from sedoheptulose 7-phosphate: step 1/1.</text>
</comment>
<feature type="binding site" evidence="9">
    <location>
        <position position="595"/>
    </location>
    <ligand>
        <name>Zn(2+)</name>
        <dbReference type="ChEBI" id="CHEBI:29105"/>
    </ligand>
</feature>